<dbReference type="EMBL" id="LVYK01000001">
    <property type="protein sequence ID" value="RAS82287.1"/>
    <property type="molecule type" value="Genomic_DNA"/>
</dbReference>
<dbReference type="InterPro" id="IPR029076">
    <property type="entry name" value="Imm47"/>
</dbReference>
<protein>
    <submittedName>
        <fullName evidence="1">Uncharacterized protein</fullName>
    </submittedName>
</protein>
<comment type="caution">
    <text evidence="1">The sequence shown here is derived from an EMBL/GenBank/DDBJ whole genome shotgun (WGS) entry which is preliminary data.</text>
</comment>
<dbReference type="Proteomes" id="UP000250174">
    <property type="component" value="Unassembled WGS sequence"/>
</dbReference>
<gene>
    <name evidence="1" type="ORF">A3864_01905</name>
</gene>
<reference evidence="1 2" key="1">
    <citation type="submission" date="2016-03" db="EMBL/GenBank/DDBJ databases">
        <title>Comparison of Bacillus endophyticus and B. anthracis characteristics using whole genome sequence analysis and microbiological techniques.</title>
        <authorList>
            <person name="Lekota K.E."/>
            <person name="Mafofo J."/>
            <person name="Rees J."/>
            <person name="Muchadeyi F.C."/>
            <person name="Madoroba E."/>
            <person name="Van Heerden H."/>
        </authorList>
    </citation>
    <scope>NUCLEOTIDE SEQUENCE [LARGE SCALE GENOMIC DNA]</scope>
    <source>
        <strain evidence="1 2">3631_10C</strain>
    </source>
</reference>
<evidence type="ECO:0000313" key="1">
    <source>
        <dbReference type="EMBL" id="RAS82287.1"/>
    </source>
</evidence>
<organism evidence="1 2">
    <name type="scientific">Priestia endophytica</name>
    <dbReference type="NCBI Taxonomy" id="135735"/>
    <lineage>
        <taxon>Bacteria</taxon>
        <taxon>Bacillati</taxon>
        <taxon>Bacillota</taxon>
        <taxon>Bacilli</taxon>
        <taxon>Bacillales</taxon>
        <taxon>Bacillaceae</taxon>
        <taxon>Priestia</taxon>
    </lineage>
</organism>
<dbReference type="InterPro" id="IPR016024">
    <property type="entry name" value="ARM-type_fold"/>
</dbReference>
<proteinExistence type="predicted"/>
<name>A0AAX1QGC3_9BACI</name>
<accession>A0AAX1QGC3</accession>
<dbReference type="Pfam" id="PF15573">
    <property type="entry name" value="Imm47"/>
    <property type="match status" value="1"/>
</dbReference>
<dbReference type="SUPFAM" id="SSF48371">
    <property type="entry name" value="ARM repeat"/>
    <property type="match status" value="1"/>
</dbReference>
<sequence>MEKRERILITVNELIKSIWYGPAPSAEEAQNIKGSLQGKISEEECLISLIQLFKSGDFSLKHTLIHLMNSTKDEKILNLCIHVFCSVCTHEDLRKVENLNFLSRVSEDNAYVFASCARETLSPEVVPYLLALLDEWDDTGVEEVIRDSLDGIMDYTEELDWNASVEEIGSYYIEWMNTLLPTFYYYNREPVFPGNLTKSLVQRAFTARERNKQVKMESIHILLSVWSGKKCPVQYETLVDEEVFQQLTDYINTLSERSWERGRKYFYGHIV</sequence>
<dbReference type="AlphaFoldDB" id="A0AAX1QGC3"/>
<evidence type="ECO:0000313" key="2">
    <source>
        <dbReference type="Proteomes" id="UP000250174"/>
    </source>
</evidence>